<dbReference type="SUPFAM" id="SSF46689">
    <property type="entry name" value="Homeodomain-like"/>
    <property type="match status" value="1"/>
</dbReference>
<dbReference type="PANTHER" id="PTHR43952">
    <property type="entry name" value="MYB FAMILY TRANSCRIPTION FACTOR-RELATED"/>
    <property type="match status" value="1"/>
</dbReference>
<dbReference type="eggNOG" id="KOG0724">
    <property type="taxonomic scope" value="Eukaryota"/>
</dbReference>
<dbReference type="FunFam" id="1.10.10.60:FF:000154">
    <property type="entry name" value="Transcription factor SRM1"/>
    <property type="match status" value="1"/>
</dbReference>
<reference evidence="7 8" key="2">
    <citation type="journal article" date="2009" name="PLoS ONE">
        <title>An integrated genetic and cytogenetic map of the cucumber genome.</title>
        <authorList>
            <person name="Ren Y."/>
            <person name="Zhang Z."/>
            <person name="Liu J."/>
            <person name="Staub J.E."/>
            <person name="Han Y."/>
            <person name="Cheng Z."/>
            <person name="Li X."/>
            <person name="Lu J."/>
            <person name="Miao H."/>
            <person name="Kang H."/>
            <person name="Xie B."/>
            <person name="Gu X."/>
            <person name="Wang X."/>
            <person name="Du Y."/>
            <person name="Jin W."/>
            <person name="Huang S."/>
        </authorList>
    </citation>
    <scope>NUCLEOTIDE SEQUENCE [LARGE SCALE GENOMIC DNA]</scope>
    <source>
        <strain evidence="8">cv. 9930</strain>
    </source>
</reference>
<evidence type="ECO:0000313" key="8">
    <source>
        <dbReference type="Proteomes" id="UP000029981"/>
    </source>
</evidence>
<dbReference type="Proteomes" id="UP000029981">
    <property type="component" value="Chromosome 2"/>
</dbReference>
<protein>
    <submittedName>
        <fullName evidence="7">MYB transcription factor MYB142</fullName>
    </submittedName>
</protein>
<evidence type="ECO:0000256" key="1">
    <source>
        <dbReference type="ARBA" id="ARBA00004123"/>
    </source>
</evidence>
<reference evidence="7 8" key="1">
    <citation type="journal article" date="2009" name="Nat. Genet.">
        <title>The genome of the cucumber, Cucumis sativus L.</title>
        <authorList>
            <person name="Huang S."/>
            <person name="Li R."/>
            <person name="Zhang Z."/>
            <person name="Li L."/>
            <person name="Gu X."/>
            <person name="Fan W."/>
            <person name="Lucas W.J."/>
            <person name="Wang X."/>
            <person name="Xie B."/>
            <person name="Ni P."/>
            <person name="Ren Y."/>
            <person name="Zhu H."/>
            <person name="Li J."/>
            <person name="Lin K."/>
            <person name="Jin W."/>
            <person name="Fei Z."/>
            <person name="Li G."/>
            <person name="Staub J."/>
            <person name="Kilian A."/>
            <person name="van der Vossen E.A."/>
            <person name="Wu Y."/>
            <person name="Guo J."/>
            <person name="He J."/>
            <person name="Jia Z."/>
            <person name="Ren Y."/>
            <person name="Tian G."/>
            <person name="Lu Y."/>
            <person name="Ruan J."/>
            <person name="Qian W."/>
            <person name="Wang M."/>
            <person name="Huang Q."/>
            <person name="Li B."/>
            <person name="Xuan Z."/>
            <person name="Cao J."/>
            <person name="Asan"/>
            <person name="Wu Z."/>
            <person name="Zhang J."/>
            <person name="Cai Q."/>
            <person name="Bai Y."/>
            <person name="Zhao B."/>
            <person name="Han Y."/>
            <person name="Li Y."/>
            <person name="Li X."/>
            <person name="Wang S."/>
            <person name="Shi Q."/>
            <person name="Liu S."/>
            <person name="Cho W.K."/>
            <person name="Kim J.Y."/>
            <person name="Xu Y."/>
            <person name="Heller-Uszynska K."/>
            <person name="Miao H."/>
            <person name="Cheng Z."/>
            <person name="Zhang S."/>
            <person name="Wu J."/>
            <person name="Yang Y."/>
            <person name="Kang H."/>
            <person name="Li M."/>
            <person name="Liang H."/>
            <person name="Ren X."/>
            <person name="Shi Z."/>
            <person name="Wen M."/>
            <person name="Jian M."/>
            <person name="Yang H."/>
            <person name="Zhang G."/>
            <person name="Yang Z."/>
            <person name="Chen R."/>
            <person name="Liu S."/>
            <person name="Li J."/>
            <person name="Ma L."/>
            <person name="Liu H."/>
            <person name="Zhou Y."/>
            <person name="Zhao J."/>
            <person name="Fang X."/>
            <person name="Li G."/>
            <person name="Fang L."/>
            <person name="Li Y."/>
            <person name="Liu D."/>
            <person name="Zheng H."/>
            <person name="Zhang Y."/>
            <person name="Qin N."/>
            <person name="Li Z."/>
            <person name="Yang G."/>
            <person name="Yang S."/>
            <person name="Bolund L."/>
            <person name="Kristiansen K."/>
            <person name="Zheng H."/>
            <person name="Li S."/>
            <person name="Zhang X."/>
            <person name="Yang H."/>
            <person name="Wang J."/>
            <person name="Sun R."/>
            <person name="Zhang B."/>
            <person name="Jiang S."/>
            <person name="Wang J."/>
            <person name="Du Y."/>
            <person name="Li S."/>
        </authorList>
    </citation>
    <scope>NUCLEOTIDE SEQUENCE [LARGE SCALE GENOMIC DNA]</scope>
    <source>
        <strain evidence="8">cv. 9930</strain>
    </source>
</reference>
<dbReference type="GO" id="GO:0005634">
    <property type="term" value="C:nucleus"/>
    <property type="evidence" value="ECO:0007669"/>
    <property type="project" value="UniProtKB-SubCell"/>
</dbReference>
<dbReference type="STRING" id="3659.A0A0A0LL58"/>
<dbReference type="KEGG" id="csv:101211285"/>
<dbReference type="InterPro" id="IPR001005">
    <property type="entry name" value="SANT/Myb"/>
</dbReference>
<proteinExistence type="predicted"/>
<organism evidence="7 8">
    <name type="scientific">Cucumis sativus</name>
    <name type="common">Cucumber</name>
    <dbReference type="NCBI Taxonomy" id="3659"/>
    <lineage>
        <taxon>Eukaryota</taxon>
        <taxon>Viridiplantae</taxon>
        <taxon>Streptophyta</taxon>
        <taxon>Embryophyta</taxon>
        <taxon>Tracheophyta</taxon>
        <taxon>Spermatophyta</taxon>
        <taxon>Magnoliopsida</taxon>
        <taxon>eudicotyledons</taxon>
        <taxon>Gunneridae</taxon>
        <taxon>Pentapetalae</taxon>
        <taxon>rosids</taxon>
        <taxon>fabids</taxon>
        <taxon>Cucurbitales</taxon>
        <taxon>Cucurbitaceae</taxon>
        <taxon>Benincaseae</taxon>
        <taxon>Cucumis</taxon>
    </lineage>
</organism>
<dbReference type="OMA" id="AYFTSSH"/>
<evidence type="ECO:0000256" key="4">
    <source>
        <dbReference type="ARBA" id="ARBA00023242"/>
    </source>
</evidence>
<comment type="subcellular location">
    <subcellularLocation>
        <location evidence="1">Nucleus</location>
    </subcellularLocation>
</comment>
<accession>A0A0A0LL58</accession>
<evidence type="ECO:0000313" key="7">
    <source>
        <dbReference type="EMBL" id="KGN61794.1"/>
    </source>
</evidence>
<name>A0A0A0LL58_CUCSA</name>
<evidence type="ECO:0000256" key="2">
    <source>
        <dbReference type="ARBA" id="ARBA00023015"/>
    </source>
</evidence>
<dbReference type="InterPro" id="IPR044636">
    <property type="entry name" value="RADIALIS-like"/>
</dbReference>
<dbReference type="InterPro" id="IPR009057">
    <property type="entry name" value="Homeodomain-like_sf"/>
</dbReference>
<dbReference type="Gramene" id="KGN61794">
    <property type="protein sequence ID" value="KGN61794"/>
    <property type="gene ID" value="Csa_2G247060"/>
</dbReference>
<feature type="domain" description="Myb-like" evidence="6">
    <location>
        <begin position="3"/>
        <end position="58"/>
    </location>
</feature>
<feature type="region of interest" description="Disordered" evidence="5">
    <location>
        <begin position="69"/>
        <end position="101"/>
    </location>
</feature>
<gene>
    <name evidence="7" type="ORF">Csa_2G247060</name>
</gene>
<keyword evidence="2" id="KW-0805">Transcription regulation</keyword>
<evidence type="ECO:0000256" key="3">
    <source>
        <dbReference type="ARBA" id="ARBA00023163"/>
    </source>
</evidence>
<sequence length="101" mass="11335">MASISSSSSSWTPNQNKAFERALAVFDKDTPDRWLNVAKAVGGGKTPDEVKRHFDRLVEDVKHIESGRVPFPKYTSSSSSPTTSNANIKDQEQRMRNMKLH</sequence>
<dbReference type="AlphaFoldDB" id="A0A0A0LL58"/>
<keyword evidence="8" id="KW-1185">Reference proteome</keyword>
<dbReference type="SMART" id="SM00717">
    <property type="entry name" value="SANT"/>
    <property type="match status" value="1"/>
</dbReference>
<evidence type="ECO:0000256" key="5">
    <source>
        <dbReference type="SAM" id="MobiDB-lite"/>
    </source>
</evidence>
<reference evidence="7 8" key="4">
    <citation type="journal article" date="2011" name="BMC Genomics">
        <title>RNA-Seq improves annotation of protein-coding genes in the cucumber genome.</title>
        <authorList>
            <person name="Li Z."/>
            <person name="Zhang Z."/>
            <person name="Yan P."/>
            <person name="Huang S."/>
            <person name="Fei Z."/>
            <person name="Lin K."/>
        </authorList>
    </citation>
    <scope>NUCLEOTIDE SEQUENCE [LARGE SCALE GENOMIC DNA]</scope>
    <source>
        <strain evidence="8">cv. 9930</strain>
    </source>
</reference>
<evidence type="ECO:0000259" key="6">
    <source>
        <dbReference type="PROSITE" id="PS50090"/>
    </source>
</evidence>
<dbReference type="GO" id="GO:0003700">
    <property type="term" value="F:DNA-binding transcription factor activity"/>
    <property type="evidence" value="ECO:0007669"/>
    <property type="project" value="InterPro"/>
</dbReference>
<keyword evidence="3" id="KW-0804">Transcription</keyword>
<reference evidence="7 8" key="3">
    <citation type="journal article" date="2010" name="BMC Genomics">
        <title>Transcriptome sequencing and comparative analysis of cucumber flowers with different sex types.</title>
        <authorList>
            <person name="Guo S."/>
            <person name="Zheng Y."/>
            <person name="Joung J.G."/>
            <person name="Liu S."/>
            <person name="Zhang Z."/>
            <person name="Crasta O.R."/>
            <person name="Sobral B.W."/>
            <person name="Xu Y."/>
            <person name="Huang S."/>
            <person name="Fei Z."/>
        </authorList>
    </citation>
    <scope>NUCLEOTIDE SEQUENCE [LARGE SCALE GENOMIC DNA]</scope>
    <source>
        <strain evidence="8">cv. 9930</strain>
    </source>
</reference>
<dbReference type="OrthoDB" id="118550at2759"/>
<dbReference type="EMBL" id="CM002923">
    <property type="protein sequence ID" value="KGN61794.1"/>
    <property type="molecule type" value="Genomic_DNA"/>
</dbReference>
<dbReference type="PROSITE" id="PS50090">
    <property type="entry name" value="MYB_LIKE"/>
    <property type="match status" value="1"/>
</dbReference>
<keyword evidence="4" id="KW-0539">Nucleus</keyword>
<dbReference type="PANTHER" id="PTHR43952:SF75">
    <property type="entry name" value="PROTEIN RADIALIS-LIKE 6"/>
    <property type="match status" value="1"/>
</dbReference>
<dbReference type="Gene3D" id="1.10.10.60">
    <property type="entry name" value="Homeodomain-like"/>
    <property type="match status" value="1"/>
</dbReference>
<feature type="compositionally biased region" description="Low complexity" evidence="5">
    <location>
        <begin position="75"/>
        <end position="84"/>
    </location>
</feature>